<dbReference type="HOGENOM" id="CLU_067903_0_0_1"/>
<dbReference type="Pfam" id="PF00076">
    <property type="entry name" value="RRM_1"/>
    <property type="match status" value="1"/>
</dbReference>
<evidence type="ECO:0000256" key="4">
    <source>
        <dbReference type="PROSITE-ProRule" id="PRU00332"/>
    </source>
</evidence>
<evidence type="ECO:0000259" key="6">
    <source>
        <dbReference type="PROSITE" id="PS50102"/>
    </source>
</evidence>
<dbReference type="EMBL" id="CP003527">
    <property type="protein sequence ID" value="AFN83724.1"/>
    <property type="molecule type" value="Genomic_DNA"/>
</dbReference>
<dbReference type="SUPFAM" id="SSF46785">
    <property type="entry name" value="Winged helix' DNA-binding domain"/>
    <property type="match status" value="1"/>
</dbReference>
<proteinExistence type="predicted"/>
<evidence type="ECO:0000259" key="7">
    <source>
        <dbReference type="PROSITE" id="PS50961"/>
    </source>
</evidence>
<dbReference type="GO" id="GO:0003729">
    <property type="term" value="F:mRNA binding"/>
    <property type="evidence" value="ECO:0007669"/>
    <property type="project" value="TreeGrafter"/>
</dbReference>
<dbReference type="Gene3D" id="3.30.70.330">
    <property type="match status" value="1"/>
</dbReference>
<evidence type="ECO:0000256" key="3">
    <source>
        <dbReference type="ARBA" id="ARBA00023242"/>
    </source>
</evidence>
<dbReference type="Pfam" id="PF05383">
    <property type="entry name" value="La"/>
    <property type="match status" value="1"/>
</dbReference>
<dbReference type="InterPro" id="IPR002344">
    <property type="entry name" value="Lupus_La"/>
</dbReference>
<evidence type="ECO:0000256" key="2">
    <source>
        <dbReference type="ARBA" id="ARBA00022884"/>
    </source>
</evidence>
<dbReference type="GO" id="GO:0006396">
    <property type="term" value="P:RNA processing"/>
    <property type="evidence" value="ECO:0007669"/>
    <property type="project" value="InterPro"/>
</dbReference>
<dbReference type="SMART" id="SM00715">
    <property type="entry name" value="LA"/>
    <property type="match status" value="1"/>
</dbReference>
<feature type="region of interest" description="Disordered" evidence="5">
    <location>
        <begin position="152"/>
        <end position="172"/>
    </location>
</feature>
<feature type="domain" description="HTH La-type RNA-binding" evidence="7">
    <location>
        <begin position="1"/>
        <end position="91"/>
    </location>
</feature>
<organism evidence="8 9">
    <name type="scientific">Encephalitozoon romaleae (strain SJ-2008)</name>
    <name type="common">Microsporidian parasite</name>
    <dbReference type="NCBI Taxonomy" id="1178016"/>
    <lineage>
        <taxon>Eukaryota</taxon>
        <taxon>Fungi</taxon>
        <taxon>Fungi incertae sedis</taxon>
        <taxon>Microsporidia</taxon>
        <taxon>Unikaryonidae</taxon>
        <taxon>Encephalitozoon</taxon>
    </lineage>
</organism>
<dbReference type="KEGG" id="ero:EROM_091080"/>
<dbReference type="InterPro" id="IPR000504">
    <property type="entry name" value="RRM_dom"/>
</dbReference>
<feature type="domain" description="RRM" evidence="6">
    <location>
        <begin position="97"/>
        <end position="177"/>
    </location>
</feature>
<dbReference type="InterPro" id="IPR045180">
    <property type="entry name" value="La_dom_prot"/>
</dbReference>
<dbReference type="InterPro" id="IPR035979">
    <property type="entry name" value="RBD_domain_sf"/>
</dbReference>
<dbReference type="InterPro" id="IPR036388">
    <property type="entry name" value="WH-like_DNA-bd_sf"/>
</dbReference>
<name>I7APG5_ENCRO</name>
<dbReference type="GeneID" id="20564332"/>
<dbReference type="InterPro" id="IPR036390">
    <property type="entry name" value="WH_DNA-bd_sf"/>
</dbReference>
<sequence>MASEKLEKIRSQVEFYFSDANFRVDKFLREQSLVNDGYIPIKTIVSFNRLRSLEATVEDVKEALKDSKVVEVKDEMVKKIETEEYLSYVMEKDISKRVIYIDGFPKDMMLEDVKDTLSPFITPVLIRMRRDKGKNFSGSIFAEMKSEEEAQKALSEKIPAKKQSDDEEKAKKQKSEEKYLVIMTKEEYLKEKEKMSAEKKEKEAREALEKEFVPKLFRYESDSDLDIKAVKSLVKNSAFVDTKEKVVRMKHAEDFKEKKFENEGRSLTLIKMEEGEALEYCKNIKVTPKKPKSAKK</sequence>
<keyword evidence="2 4" id="KW-0694">RNA-binding</keyword>
<dbReference type="Proteomes" id="UP000010094">
    <property type="component" value="Chromosome IXb"/>
</dbReference>
<dbReference type="RefSeq" id="XP_009265221.1">
    <property type="nucleotide sequence ID" value="XM_009266946.1"/>
</dbReference>
<dbReference type="PANTHER" id="PTHR22792:SF140">
    <property type="entry name" value="ACHILLES, ISOFORM A"/>
    <property type="match status" value="1"/>
</dbReference>
<evidence type="ECO:0000256" key="5">
    <source>
        <dbReference type="SAM" id="MobiDB-lite"/>
    </source>
</evidence>
<dbReference type="PRINTS" id="PR00302">
    <property type="entry name" value="LUPUSLA"/>
</dbReference>
<dbReference type="SUPFAM" id="SSF54928">
    <property type="entry name" value="RNA-binding domain, RBD"/>
    <property type="match status" value="1"/>
</dbReference>
<keyword evidence="3" id="KW-0539">Nucleus</keyword>
<dbReference type="OrthoDB" id="439993at2759"/>
<dbReference type="CDD" id="cd12291">
    <property type="entry name" value="RRM1_La"/>
    <property type="match status" value="1"/>
</dbReference>
<evidence type="ECO:0000256" key="1">
    <source>
        <dbReference type="ARBA" id="ARBA00004123"/>
    </source>
</evidence>
<reference evidence="8" key="1">
    <citation type="journal article" date="2012" name="Proc. Natl. Acad. Sci. U.S.A.">
        <title>Gain and loss of multiple functionally related, horizontally transferred genes in the reduced genomes of two microsporidian parasites.</title>
        <authorList>
            <person name="Pombert J.-F."/>
            <person name="Selman M."/>
            <person name="Burki F."/>
            <person name="Bardell F.T."/>
            <person name="Farinelli L."/>
            <person name="Solter L.F."/>
            <person name="Whitman D.W."/>
            <person name="Weiss L.M."/>
            <person name="Corradi N."/>
            <person name="Keeling P.J."/>
        </authorList>
    </citation>
    <scope>NUCLEOTIDE SEQUENCE [LARGE SCALE GENOMIC DNA]</scope>
    <source>
        <strain evidence="8">SJ-2008</strain>
    </source>
</reference>
<dbReference type="InterPro" id="IPR006630">
    <property type="entry name" value="La_HTH"/>
</dbReference>
<dbReference type="GO" id="GO:1990904">
    <property type="term" value="C:ribonucleoprotein complex"/>
    <property type="evidence" value="ECO:0007669"/>
    <property type="project" value="InterPro"/>
</dbReference>
<dbReference type="PROSITE" id="PS50102">
    <property type="entry name" value="RRM"/>
    <property type="match status" value="1"/>
</dbReference>
<dbReference type="GO" id="GO:0005634">
    <property type="term" value="C:nucleus"/>
    <property type="evidence" value="ECO:0007669"/>
    <property type="project" value="UniProtKB-SubCell"/>
</dbReference>
<dbReference type="PANTHER" id="PTHR22792">
    <property type="entry name" value="LUPUS LA PROTEIN-RELATED"/>
    <property type="match status" value="1"/>
</dbReference>
<protein>
    <submittedName>
        <fullName evidence="8">Small RNA-binding pol III transcript stabilizing-like protein</fullName>
    </submittedName>
</protein>
<evidence type="ECO:0000313" key="9">
    <source>
        <dbReference type="Proteomes" id="UP000010094"/>
    </source>
</evidence>
<keyword evidence="9" id="KW-1185">Reference proteome</keyword>
<accession>I7APG5</accession>
<dbReference type="VEuPathDB" id="MicrosporidiaDB:EROM_091080"/>
<dbReference type="Gene3D" id="1.10.10.10">
    <property type="entry name" value="Winged helix-like DNA-binding domain superfamily/Winged helix DNA-binding domain"/>
    <property type="match status" value="1"/>
</dbReference>
<evidence type="ECO:0000313" key="8">
    <source>
        <dbReference type="EMBL" id="AFN83724.1"/>
    </source>
</evidence>
<gene>
    <name evidence="8" type="ordered locus">EROM_091080</name>
</gene>
<comment type="subcellular location">
    <subcellularLocation>
        <location evidence="1">Nucleus</location>
    </subcellularLocation>
</comment>
<dbReference type="InterPro" id="IPR012677">
    <property type="entry name" value="Nucleotide-bd_a/b_plait_sf"/>
</dbReference>
<dbReference type="PROSITE" id="PS50961">
    <property type="entry name" value="HTH_LA"/>
    <property type="match status" value="1"/>
</dbReference>
<dbReference type="AlphaFoldDB" id="I7APG5"/>
<dbReference type="CDD" id="cd07323">
    <property type="entry name" value="LAM"/>
    <property type="match status" value="1"/>
</dbReference>